<sequence length="260" mass="29672">MDEMKQKQRGEKRKRIDLENETLEANFATYPSRTPSDLPTTRPIPLLANSFTGNNLMNMARPMLCDKSDIGTRPSEAHEHEDQVDSNHTPGQNEVCRLETTAQSTLDPRTPSVESSSRQQGEDEDDLTRAYFHDSEFQDPDTPNTPNSQMEEHAETTDHNPNLCAGLYLQQLAEEYVINTSKFTDEDWQEIVKTLYPSDDACSDEECAVSPIHFINPFHSTNFQPNIRTVILPHTPMTLFGYDYLYPSYYEALGVLPIFM</sequence>
<evidence type="ECO:0000313" key="3">
    <source>
        <dbReference type="Proteomes" id="UP001383192"/>
    </source>
</evidence>
<feature type="compositionally biased region" description="Basic and acidic residues" evidence="1">
    <location>
        <begin position="65"/>
        <end position="85"/>
    </location>
</feature>
<proteinExistence type="predicted"/>
<evidence type="ECO:0000256" key="1">
    <source>
        <dbReference type="SAM" id="MobiDB-lite"/>
    </source>
</evidence>
<gene>
    <name evidence="2" type="ORF">VNI00_015409</name>
</gene>
<keyword evidence="3" id="KW-1185">Reference proteome</keyword>
<feature type="compositionally biased region" description="Polar residues" evidence="1">
    <location>
        <begin position="100"/>
        <end position="119"/>
    </location>
</feature>
<dbReference type="EMBL" id="JAYKXP010000099">
    <property type="protein sequence ID" value="KAK7026867.1"/>
    <property type="molecule type" value="Genomic_DNA"/>
</dbReference>
<dbReference type="Proteomes" id="UP001383192">
    <property type="component" value="Unassembled WGS sequence"/>
</dbReference>
<name>A0AAW0BKB3_9AGAR</name>
<accession>A0AAW0BKB3</accession>
<feature type="region of interest" description="Disordered" evidence="1">
    <location>
        <begin position="1"/>
        <end position="21"/>
    </location>
</feature>
<feature type="region of interest" description="Disordered" evidence="1">
    <location>
        <begin position="65"/>
        <end position="161"/>
    </location>
</feature>
<protein>
    <submittedName>
        <fullName evidence="2">Uncharacterized protein</fullName>
    </submittedName>
</protein>
<dbReference type="AlphaFoldDB" id="A0AAW0BKB3"/>
<feature type="compositionally biased region" description="Basic and acidic residues" evidence="1">
    <location>
        <begin position="1"/>
        <end position="18"/>
    </location>
</feature>
<evidence type="ECO:0000313" key="2">
    <source>
        <dbReference type="EMBL" id="KAK7026867.1"/>
    </source>
</evidence>
<organism evidence="2 3">
    <name type="scientific">Paramarasmius palmivorus</name>
    <dbReference type="NCBI Taxonomy" id="297713"/>
    <lineage>
        <taxon>Eukaryota</taxon>
        <taxon>Fungi</taxon>
        <taxon>Dikarya</taxon>
        <taxon>Basidiomycota</taxon>
        <taxon>Agaricomycotina</taxon>
        <taxon>Agaricomycetes</taxon>
        <taxon>Agaricomycetidae</taxon>
        <taxon>Agaricales</taxon>
        <taxon>Marasmiineae</taxon>
        <taxon>Marasmiaceae</taxon>
        <taxon>Paramarasmius</taxon>
    </lineage>
</organism>
<comment type="caution">
    <text evidence="2">The sequence shown here is derived from an EMBL/GenBank/DDBJ whole genome shotgun (WGS) entry which is preliminary data.</text>
</comment>
<feature type="compositionally biased region" description="Basic and acidic residues" evidence="1">
    <location>
        <begin position="127"/>
        <end position="136"/>
    </location>
</feature>
<reference evidence="2 3" key="1">
    <citation type="submission" date="2024-01" db="EMBL/GenBank/DDBJ databases">
        <title>A draft genome for a cacao thread blight-causing isolate of Paramarasmius palmivorus.</title>
        <authorList>
            <person name="Baruah I.K."/>
            <person name="Bukari Y."/>
            <person name="Amoako-Attah I."/>
            <person name="Meinhardt L.W."/>
            <person name="Bailey B.A."/>
            <person name="Cohen S.P."/>
        </authorList>
    </citation>
    <scope>NUCLEOTIDE SEQUENCE [LARGE SCALE GENOMIC DNA]</scope>
    <source>
        <strain evidence="2 3">GH-12</strain>
    </source>
</reference>